<dbReference type="Gene3D" id="3.30.420.10">
    <property type="entry name" value="Ribonuclease H-like superfamily/Ribonuclease H"/>
    <property type="match status" value="1"/>
</dbReference>
<accession>A0A1S3ZQF0</accession>
<dbReference type="STRING" id="4097.A0A1S3ZQF0"/>
<dbReference type="InterPro" id="IPR044730">
    <property type="entry name" value="RNase_H-like_dom_plant"/>
</dbReference>
<dbReference type="KEGG" id="nta:107789334"/>
<organism evidence="2">
    <name type="scientific">Nicotiana tabacum</name>
    <name type="common">Common tobacco</name>
    <dbReference type="NCBI Taxonomy" id="4097"/>
    <lineage>
        <taxon>Eukaryota</taxon>
        <taxon>Viridiplantae</taxon>
        <taxon>Streptophyta</taxon>
        <taxon>Embryophyta</taxon>
        <taxon>Tracheophyta</taxon>
        <taxon>Spermatophyta</taxon>
        <taxon>Magnoliopsida</taxon>
        <taxon>eudicotyledons</taxon>
        <taxon>Gunneridae</taxon>
        <taxon>Pentapetalae</taxon>
        <taxon>asterids</taxon>
        <taxon>lamiids</taxon>
        <taxon>Solanales</taxon>
        <taxon>Solanaceae</taxon>
        <taxon>Nicotianoideae</taxon>
        <taxon>Nicotianeae</taxon>
        <taxon>Nicotiana</taxon>
    </lineage>
</organism>
<dbReference type="GO" id="GO:0003676">
    <property type="term" value="F:nucleic acid binding"/>
    <property type="evidence" value="ECO:0007669"/>
    <property type="project" value="InterPro"/>
</dbReference>
<dbReference type="InterPro" id="IPR036397">
    <property type="entry name" value="RNaseH_sf"/>
</dbReference>
<dbReference type="CDD" id="cd06222">
    <property type="entry name" value="RNase_H_like"/>
    <property type="match status" value="1"/>
</dbReference>
<dbReference type="PANTHER" id="PTHR47723:SF23">
    <property type="entry name" value="REVERSE TRANSCRIPTASE-LIKE PROTEIN"/>
    <property type="match status" value="1"/>
</dbReference>
<dbReference type="GO" id="GO:0004523">
    <property type="term" value="F:RNA-DNA hybrid ribonuclease activity"/>
    <property type="evidence" value="ECO:0007669"/>
    <property type="project" value="InterPro"/>
</dbReference>
<dbReference type="InterPro" id="IPR053151">
    <property type="entry name" value="RNase_H-like"/>
</dbReference>
<protein>
    <recommendedName>
        <fullName evidence="1">RNase H type-1 domain-containing protein</fullName>
    </recommendedName>
</protein>
<dbReference type="InterPro" id="IPR012337">
    <property type="entry name" value="RNaseH-like_sf"/>
</dbReference>
<feature type="domain" description="RNase H type-1" evidence="1">
    <location>
        <begin position="5"/>
        <end position="123"/>
    </location>
</feature>
<gene>
    <name evidence="2" type="primary">LOC107789334</name>
</gene>
<dbReference type="InterPro" id="IPR002156">
    <property type="entry name" value="RNaseH_domain"/>
</dbReference>
<reference evidence="2" key="1">
    <citation type="submission" date="2025-08" db="UniProtKB">
        <authorList>
            <consortium name="RefSeq"/>
        </authorList>
    </citation>
    <scope>IDENTIFICATION</scope>
</reference>
<dbReference type="OrthoDB" id="1243330at2759"/>
<dbReference type="AlphaFoldDB" id="A0A1S3ZQF0"/>
<dbReference type="OMA" id="YSHICAD"/>
<dbReference type="Pfam" id="PF13456">
    <property type="entry name" value="RVT_3"/>
    <property type="match status" value="1"/>
</dbReference>
<sequence>MIKLNCDGAFSSNINATGFGGTFRNSNGDWIVGFHKASQAISPTHAELMALLEGLKIAKEMNFQNMELETDCTEVIKLIYEDNYYFSNIVSECRWLMHQLKLPQLKHNFREGNKVAHRLAKEAIKSSSSTVFTLLVHPFLLNMK</sequence>
<dbReference type="PANTHER" id="PTHR47723">
    <property type="entry name" value="OS05G0353850 PROTEIN"/>
    <property type="match status" value="1"/>
</dbReference>
<dbReference type="PaxDb" id="4097-A0A1S3ZQF0"/>
<evidence type="ECO:0000313" key="2">
    <source>
        <dbReference type="RefSeq" id="XP_016466606.1"/>
    </source>
</evidence>
<evidence type="ECO:0000259" key="1">
    <source>
        <dbReference type="Pfam" id="PF13456"/>
    </source>
</evidence>
<name>A0A1S3ZQF0_TOBAC</name>
<proteinExistence type="predicted"/>
<dbReference type="RefSeq" id="XP_016466606.1">
    <property type="nucleotide sequence ID" value="XM_016611120.1"/>
</dbReference>
<dbReference type="SUPFAM" id="SSF53098">
    <property type="entry name" value="Ribonuclease H-like"/>
    <property type="match status" value="1"/>
</dbReference>